<keyword evidence="3" id="KW-1133">Transmembrane helix</keyword>
<reference evidence="4 5" key="1">
    <citation type="submission" date="2018-08" db="EMBL/GenBank/DDBJ databases">
        <authorList>
            <person name="Khan S.A."/>
        </authorList>
    </citation>
    <scope>NUCLEOTIDE SEQUENCE [LARGE SCALE GENOMIC DNA]</scope>
    <source>
        <strain evidence="4 5">GTF-13</strain>
    </source>
</reference>
<keyword evidence="3" id="KW-0812">Transmembrane</keyword>
<feature type="compositionally biased region" description="Low complexity" evidence="2">
    <location>
        <begin position="48"/>
        <end position="64"/>
    </location>
</feature>
<dbReference type="RefSeq" id="WP_125017199.1">
    <property type="nucleotide sequence ID" value="NZ_QWEZ01000002.1"/>
</dbReference>
<keyword evidence="5" id="KW-1185">Reference proteome</keyword>
<evidence type="ECO:0000256" key="2">
    <source>
        <dbReference type="SAM" id="MobiDB-lite"/>
    </source>
</evidence>
<dbReference type="Proteomes" id="UP000280792">
    <property type="component" value="Unassembled WGS sequence"/>
</dbReference>
<proteinExistence type="predicted"/>
<dbReference type="EMBL" id="QWEZ01000002">
    <property type="protein sequence ID" value="RRJ82963.1"/>
    <property type="molecule type" value="Genomic_DNA"/>
</dbReference>
<name>A0A3P3VQ75_9GAMM</name>
<evidence type="ECO:0000313" key="5">
    <source>
        <dbReference type="Proteomes" id="UP000280792"/>
    </source>
</evidence>
<sequence length="429" mass="47795">MSKKRGQQDSEQPSEQENTERSTGESIESSRPAVGAGDAPSASPQTTAAVAEPEPAASEPLSAQPSAMAGEKVAPVSHRLWLALLALLLALVACGGVVALVYMDRNIQYYLEHRTYPASGEQLNEGLKNLQSRIDADSRALRQELSTLSLRADEQGRFEQRLQAAIDAFAQDSQRLQNQLNELQRTSREDWQLAEVEYLLRLANQRLLTEGDVTGVEALLSSADRIVRELDNVSLFPVREALAADLVAIRAVPRVDREGVYLQLAALSQQSMSLPLLPVGGYQRTQPPAPETVIDGDAPLWQRLMVRAQASFERFSGYFRLNTQRSEPLQELLTPDEEVYLRQNLRLMMEQAQLALLKGQQRVFDSSLSASLEWLERYFSHNTQAALSMVQQIEQLQRLQLDPERPDISGSLKAIKAFNEQLHRRGGAQ</sequence>
<reference evidence="4 5" key="2">
    <citation type="submission" date="2018-12" db="EMBL/GenBank/DDBJ databases">
        <title>Simiduia agarivorans gen. nov., sp. nov., a marine, agarolytic bacterium isolated from shallow coastal water from Keelung, Taiwan.</title>
        <authorList>
            <person name="Shieh W.Y."/>
        </authorList>
    </citation>
    <scope>NUCLEOTIDE SEQUENCE [LARGE SCALE GENOMIC DNA]</scope>
    <source>
        <strain evidence="4 5">GTF-13</strain>
    </source>
</reference>
<dbReference type="PANTHER" id="PTHR38043:SF1">
    <property type="entry name" value="PROTEIN HEMX"/>
    <property type="match status" value="1"/>
</dbReference>
<dbReference type="InterPro" id="IPR007470">
    <property type="entry name" value="HemX"/>
</dbReference>
<dbReference type="PANTHER" id="PTHR38043">
    <property type="entry name" value="PROTEIN HEMX"/>
    <property type="match status" value="1"/>
</dbReference>
<comment type="caution">
    <text evidence="4">The sequence shown here is derived from an EMBL/GenBank/DDBJ whole genome shotgun (WGS) entry which is preliminary data.</text>
</comment>
<evidence type="ECO:0000313" key="4">
    <source>
        <dbReference type="EMBL" id="RRJ82963.1"/>
    </source>
</evidence>
<evidence type="ECO:0000256" key="1">
    <source>
        <dbReference type="SAM" id="Coils"/>
    </source>
</evidence>
<dbReference type="Pfam" id="PF04375">
    <property type="entry name" value="HemX"/>
    <property type="match status" value="1"/>
</dbReference>
<accession>A0A3P3VQ75</accession>
<evidence type="ECO:0000256" key="3">
    <source>
        <dbReference type="SAM" id="Phobius"/>
    </source>
</evidence>
<dbReference type="AlphaFoldDB" id="A0A3P3VQ75"/>
<gene>
    <name evidence="4" type="ORF">D0544_14035</name>
</gene>
<feature type="coiled-coil region" evidence="1">
    <location>
        <begin position="159"/>
        <end position="186"/>
    </location>
</feature>
<evidence type="ECO:0008006" key="6">
    <source>
        <dbReference type="Google" id="ProtNLM"/>
    </source>
</evidence>
<feature type="transmembrane region" description="Helical" evidence="3">
    <location>
        <begin position="80"/>
        <end position="103"/>
    </location>
</feature>
<feature type="region of interest" description="Disordered" evidence="2">
    <location>
        <begin position="1"/>
        <end position="64"/>
    </location>
</feature>
<keyword evidence="3" id="KW-0472">Membrane</keyword>
<protein>
    <recommendedName>
        <fullName evidence="6">Heme biosynthesis operon protein HemX</fullName>
    </recommendedName>
</protein>
<organism evidence="4 5">
    <name type="scientific">Aestuariirhabdus litorea</name>
    <dbReference type="NCBI Taxonomy" id="2528527"/>
    <lineage>
        <taxon>Bacteria</taxon>
        <taxon>Pseudomonadati</taxon>
        <taxon>Pseudomonadota</taxon>
        <taxon>Gammaproteobacteria</taxon>
        <taxon>Oceanospirillales</taxon>
        <taxon>Aestuariirhabdaceae</taxon>
        <taxon>Aestuariirhabdus</taxon>
    </lineage>
</organism>
<keyword evidence="1" id="KW-0175">Coiled coil</keyword>